<dbReference type="RefSeq" id="XP_001579562.1">
    <property type="nucleotide sequence ID" value="XM_001579512.1"/>
</dbReference>
<comment type="similarity">
    <text evidence="4">Belongs to the protein kinase superfamily.</text>
</comment>
<evidence type="ECO:0000313" key="6">
    <source>
        <dbReference type="EMBL" id="EAY18576.1"/>
    </source>
</evidence>
<keyword evidence="7" id="KW-1185">Reference proteome</keyword>
<dbReference type="VEuPathDB" id="TrichDB:TVAGG3_1012500"/>
<feature type="domain" description="Protein kinase" evidence="5">
    <location>
        <begin position="12"/>
        <end position="263"/>
    </location>
</feature>
<accession>A2DLX3</accession>
<dbReference type="SMART" id="SM00220">
    <property type="entry name" value="S_TKc"/>
    <property type="match status" value="1"/>
</dbReference>
<dbReference type="STRING" id="5722.A2DLX3"/>
<dbReference type="InterPro" id="IPR000719">
    <property type="entry name" value="Prot_kinase_dom"/>
</dbReference>
<dbReference type="OrthoDB" id="266718at2759"/>
<evidence type="ECO:0000256" key="4">
    <source>
        <dbReference type="RuleBase" id="RU000304"/>
    </source>
</evidence>
<keyword evidence="4" id="KW-0723">Serine/threonine-protein kinase</keyword>
<dbReference type="VEuPathDB" id="TrichDB:TVAG_462620"/>
<organism evidence="6 7">
    <name type="scientific">Trichomonas vaginalis (strain ATCC PRA-98 / G3)</name>
    <dbReference type="NCBI Taxonomy" id="412133"/>
    <lineage>
        <taxon>Eukaryota</taxon>
        <taxon>Metamonada</taxon>
        <taxon>Parabasalia</taxon>
        <taxon>Trichomonadida</taxon>
        <taxon>Trichomonadidae</taxon>
        <taxon>Trichomonas</taxon>
    </lineage>
</organism>
<protein>
    <submittedName>
        <fullName evidence="6">CAMK family protein kinase</fullName>
    </submittedName>
</protein>
<evidence type="ECO:0000313" key="7">
    <source>
        <dbReference type="Proteomes" id="UP000001542"/>
    </source>
</evidence>
<dbReference type="InterPro" id="IPR011009">
    <property type="entry name" value="Kinase-like_dom_sf"/>
</dbReference>
<dbReference type="Proteomes" id="UP000001542">
    <property type="component" value="Unassembled WGS sequence"/>
</dbReference>
<dbReference type="PROSITE" id="PS00108">
    <property type="entry name" value="PROTEIN_KINASE_ST"/>
    <property type="match status" value="1"/>
</dbReference>
<dbReference type="eggNOG" id="KOG0583">
    <property type="taxonomic scope" value="Eukaryota"/>
</dbReference>
<dbReference type="SUPFAM" id="SSF56112">
    <property type="entry name" value="Protein kinase-like (PK-like)"/>
    <property type="match status" value="1"/>
</dbReference>
<dbReference type="KEGG" id="tva:5464089"/>
<dbReference type="OMA" id="CDIFAWG"/>
<evidence type="ECO:0000259" key="5">
    <source>
        <dbReference type="PROSITE" id="PS50011"/>
    </source>
</evidence>
<dbReference type="InterPro" id="IPR017441">
    <property type="entry name" value="Protein_kinase_ATP_BS"/>
</dbReference>
<feature type="binding site" evidence="3">
    <location>
        <position position="41"/>
    </location>
    <ligand>
        <name>ATP</name>
        <dbReference type="ChEBI" id="CHEBI:30616"/>
    </ligand>
</feature>
<name>A2DLX3_TRIV3</name>
<dbReference type="PROSITE" id="PS50011">
    <property type="entry name" value="PROTEIN_KINASE_DOM"/>
    <property type="match status" value="1"/>
</dbReference>
<evidence type="ECO:0000256" key="2">
    <source>
        <dbReference type="ARBA" id="ARBA00022840"/>
    </source>
</evidence>
<dbReference type="SMR" id="A2DLX3"/>
<reference evidence="6" key="1">
    <citation type="submission" date="2006-10" db="EMBL/GenBank/DDBJ databases">
        <authorList>
            <person name="Amadeo P."/>
            <person name="Zhao Q."/>
            <person name="Wortman J."/>
            <person name="Fraser-Liggett C."/>
            <person name="Carlton J."/>
        </authorList>
    </citation>
    <scope>NUCLEOTIDE SEQUENCE</scope>
    <source>
        <strain evidence="6">G3</strain>
    </source>
</reference>
<dbReference type="AlphaFoldDB" id="A2DLX3"/>
<dbReference type="PROSITE" id="PS00107">
    <property type="entry name" value="PROTEIN_KINASE_ATP"/>
    <property type="match status" value="1"/>
</dbReference>
<dbReference type="FunFam" id="1.10.510.10:FF:000571">
    <property type="entry name" value="Maternal embryonic leucine zipper kinase"/>
    <property type="match status" value="1"/>
</dbReference>
<keyword evidence="6" id="KW-0418">Kinase</keyword>
<dbReference type="InterPro" id="IPR008271">
    <property type="entry name" value="Ser/Thr_kinase_AS"/>
</dbReference>
<dbReference type="GO" id="GO:0004674">
    <property type="term" value="F:protein serine/threonine kinase activity"/>
    <property type="evidence" value="ECO:0007669"/>
    <property type="project" value="UniProtKB-KW"/>
</dbReference>
<evidence type="ECO:0000256" key="1">
    <source>
        <dbReference type="ARBA" id="ARBA00022741"/>
    </source>
</evidence>
<sequence length="339" mass="38111">MLKQFPETIHSYIFKKAIGKGGFSTVYLIESEEYHQQYVAKVTPIDDQPVKEGNVDPLDAEITALMSLSHQNIIRLYDHFTEGHNFFMILEYCQQGSLQDAVGEAGLSLPQFITYARQILSALAFVHSKNIAHRDIKPGNILLDNSGHIKLSDFGISLRNANNVVSTFSGSLLYEPPEIVLKKPHNPMQADIWSLGVLFAFLINGCTPWHCDSINTLKTRICTATYKLKTNTPPEIVDIITRMIVVDPNERPTAQELLNEKIFRKDSSDSIPSESEEIQDVLSPKARAMKQSIPRNKTSYNAMSKAIGIFKMNLAVGNNRLPRIKSRYHSELSDTFVNA</sequence>
<dbReference type="PANTHER" id="PTHR24362">
    <property type="entry name" value="SERINE/THREONINE-PROTEIN KINASE NEK"/>
    <property type="match status" value="1"/>
</dbReference>
<dbReference type="GO" id="GO:0005524">
    <property type="term" value="F:ATP binding"/>
    <property type="evidence" value="ECO:0007669"/>
    <property type="project" value="UniProtKB-UniRule"/>
</dbReference>
<reference evidence="6" key="2">
    <citation type="journal article" date="2007" name="Science">
        <title>Draft genome sequence of the sexually transmitted pathogen Trichomonas vaginalis.</title>
        <authorList>
            <person name="Carlton J.M."/>
            <person name="Hirt R.P."/>
            <person name="Silva J.C."/>
            <person name="Delcher A.L."/>
            <person name="Schatz M."/>
            <person name="Zhao Q."/>
            <person name="Wortman J.R."/>
            <person name="Bidwell S.L."/>
            <person name="Alsmark U.C.M."/>
            <person name="Besteiro S."/>
            <person name="Sicheritz-Ponten T."/>
            <person name="Noel C.J."/>
            <person name="Dacks J.B."/>
            <person name="Foster P.G."/>
            <person name="Simillion C."/>
            <person name="Van de Peer Y."/>
            <person name="Miranda-Saavedra D."/>
            <person name="Barton G.J."/>
            <person name="Westrop G.D."/>
            <person name="Mueller S."/>
            <person name="Dessi D."/>
            <person name="Fiori P.L."/>
            <person name="Ren Q."/>
            <person name="Paulsen I."/>
            <person name="Zhang H."/>
            <person name="Bastida-Corcuera F.D."/>
            <person name="Simoes-Barbosa A."/>
            <person name="Brown M.T."/>
            <person name="Hayes R.D."/>
            <person name="Mukherjee M."/>
            <person name="Okumura C.Y."/>
            <person name="Schneider R."/>
            <person name="Smith A.J."/>
            <person name="Vanacova S."/>
            <person name="Villalvazo M."/>
            <person name="Haas B.J."/>
            <person name="Pertea M."/>
            <person name="Feldblyum T.V."/>
            <person name="Utterback T.R."/>
            <person name="Shu C.L."/>
            <person name="Osoegawa K."/>
            <person name="de Jong P.J."/>
            <person name="Hrdy I."/>
            <person name="Horvathova L."/>
            <person name="Zubacova Z."/>
            <person name="Dolezal P."/>
            <person name="Malik S.B."/>
            <person name="Logsdon J.M. Jr."/>
            <person name="Henze K."/>
            <person name="Gupta A."/>
            <person name="Wang C.C."/>
            <person name="Dunne R.L."/>
            <person name="Upcroft J.A."/>
            <person name="Upcroft P."/>
            <person name="White O."/>
            <person name="Salzberg S.L."/>
            <person name="Tang P."/>
            <person name="Chiu C.-H."/>
            <person name="Lee Y.-S."/>
            <person name="Embley T.M."/>
            <person name="Coombs G.H."/>
            <person name="Mottram J.C."/>
            <person name="Tachezy J."/>
            <person name="Fraser-Liggett C.M."/>
            <person name="Johnson P.J."/>
        </authorList>
    </citation>
    <scope>NUCLEOTIDE SEQUENCE [LARGE SCALE GENOMIC DNA]</scope>
    <source>
        <strain evidence="6">G3</strain>
    </source>
</reference>
<dbReference type="EMBL" id="DS113217">
    <property type="protein sequence ID" value="EAY18576.1"/>
    <property type="molecule type" value="Genomic_DNA"/>
</dbReference>
<dbReference type="PANTHER" id="PTHR24362:SF309">
    <property type="entry name" value="PROTEIN KINASE DOMAIN-CONTAINING PROTEIN"/>
    <property type="match status" value="1"/>
</dbReference>
<dbReference type="Pfam" id="PF00069">
    <property type="entry name" value="Pkinase"/>
    <property type="match status" value="1"/>
</dbReference>
<gene>
    <name evidence="6" type="ORF">TVAG_462620</name>
</gene>
<keyword evidence="2 3" id="KW-0067">ATP-binding</keyword>
<keyword evidence="1 3" id="KW-0547">Nucleotide-binding</keyword>
<keyword evidence="6" id="KW-0808">Transferase</keyword>
<proteinExistence type="inferred from homology"/>
<evidence type="ECO:0000256" key="3">
    <source>
        <dbReference type="PROSITE-ProRule" id="PRU10141"/>
    </source>
</evidence>
<dbReference type="Gene3D" id="1.10.510.10">
    <property type="entry name" value="Transferase(Phosphotransferase) domain 1"/>
    <property type="match status" value="1"/>
</dbReference>
<dbReference type="InParanoid" id="A2DLX3"/>